<evidence type="ECO:0000313" key="14">
    <source>
        <dbReference type="Proteomes" id="UP000287470"/>
    </source>
</evidence>
<accession>A0A430FR41</accession>
<dbReference type="PANTHER" id="PTHR11410">
    <property type="entry name" value="ATP SYNTHASE SUBUNIT A"/>
    <property type="match status" value="1"/>
</dbReference>
<protein>
    <recommendedName>
        <fullName evidence="11 12">ATP synthase subunit a</fullName>
    </recommendedName>
    <alternativeName>
        <fullName evidence="11">ATP synthase F0 sector subunit a</fullName>
    </alternativeName>
    <alternativeName>
        <fullName evidence="11">F-ATPase subunit 6</fullName>
    </alternativeName>
</protein>
<dbReference type="GO" id="GO:0005886">
    <property type="term" value="C:plasma membrane"/>
    <property type="evidence" value="ECO:0007669"/>
    <property type="project" value="UniProtKB-SubCell"/>
</dbReference>
<dbReference type="InterPro" id="IPR045083">
    <property type="entry name" value="ATP_synth_F0_asu_bact/mt"/>
</dbReference>
<feature type="transmembrane region" description="Helical" evidence="11">
    <location>
        <begin position="169"/>
        <end position="189"/>
    </location>
</feature>
<keyword evidence="7 11" id="KW-1133">Transmembrane helix</keyword>
<dbReference type="HAMAP" id="MF_01393">
    <property type="entry name" value="ATP_synth_a_bact"/>
    <property type="match status" value="1"/>
</dbReference>
<keyword evidence="9 11" id="KW-0472">Membrane</keyword>
<feature type="transmembrane region" description="Helical" evidence="11">
    <location>
        <begin position="230"/>
        <end position="263"/>
    </location>
</feature>
<dbReference type="CDD" id="cd00310">
    <property type="entry name" value="ATP-synt_Fo_a_6"/>
    <property type="match status" value="1"/>
</dbReference>
<dbReference type="InterPro" id="IPR023011">
    <property type="entry name" value="ATP_synth_F0_asu_AS"/>
</dbReference>
<evidence type="ECO:0000256" key="9">
    <source>
        <dbReference type="ARBA" id="ARBA00023136"/>
    </source>
</evidence>
<dbReference type="InterPro" id="IPR035908">
    <property type="entry name" value="F0_ATP_A_sf"/>
</dbReference>
<keyword evidence="6 11" id="KW-0375">Hydrogen ion transport</keyword>
<evidence type="ECO:0000313" key="13">
    <source>
        <dbReference type="EMBL" id="RSX55288.1"/>
    </source>
</evidence>
<dbReference type="GO" id="GO:0046933">
    <property type="term" value="F:proton-transporting ATP synthase activity, rotational mechanism"/>
    <property type="evidence" value="ECO:0007669"/>
    <property type="project" value="UniProtKB-UniRule"/>
</dbReference>
<dbReference type="InterPro" id="IPR000568">
    <property type="entry name" value="ATP_synth_F0_asu"/>
</dbReference>
<keyword evidence="5 11" id="KW-0812">Transmembrane</keyword>
<dbReference type="NCBIfam" id="TIGR01131">
    <property type="entry name" value="ATP_synt_6_or_A"/>
    <property type="match status" value="1"/>
</dbReference>
<dbReference type="Pfam" id="PF00119">
    <property type="entry name" value="ATP-synt_A"/>
    <property type="match status" value="1"/>
</dbReference>
<keyword evidence="11" id="KW-1003">Cell membrane</keyword>
<keyword evidence="4 11" id="KW-0138">CF(0)</keyword>
<feature type="transmembrane region" description="Helical" evidence="11">
    <location>
        <begin position="42"/>
        <end position="61"/>
    </location>
</feature>
<evidence type="ECO:0000256" key="7">
    <source>
        <dbReference type="ARBA" id="ARBA00022989"/>
    </source>
</evidence>
<comment type="subcellular location">
    <subcellularLocation>
        <location evidence="11 12">Cell membrane</location>
        <topology evidence="11 12">Multi-pass membrane protein</topology>
    </subcellularLocation>
    <subcellularLocation>
        <location evidence="1">Membrane</location>
        <topology evidence="1">Multi-pass membrane protein</topology>
    </subcellularLocation>
</comment>
<dbReference type="OrthoDB" id="9809130at2"/>
<dbReference type="AlphaFoldDB" id="A0A430FR41"/>
<feature type="transmembrane region" description="Helical" evidence="11">
    <location>
        <begin position="99"/>
        <end position="122"/>
    </location>
</feature>
<dbReference type="SUPFAM" id="SSF81336">
    <property type="entry name" value="F1F0 ATP synthase subunit A"/>
    <property type="match status" value="1"/>
</dbReference>
<dbReference type="RefSeq" id="WP_125968685.1">
    <property type="nucleotide sequence ID" value="NZ_QXGK01000014.1"/>
</dbReference>
<dbReference type="PROSITE" id="PS00449">
    <property type="entry name" value="ATPASE_A"/>
    <property type="match status" value="1"/>
</dbReference>
<dbReference type="Gene3D" id="1.20.120.220">
    <property type="entry name" value="ATP synthase, F0 complex, subunit A"/>
    <property type="match status" value="1"/>
</dbReference>
<evidence type="ECO:0000256" key="6">
    <source>
        <dbReference type="ARBA" id="ARBA00022781"/>
    </source>
</evidence>
<comment type="caution">
    <text evidence="13">The sequence shown here is derived from an EMBL/GenBank/DDBJ whole genome shotgun (WGS) entry which is preliminary data.</text>
</comment>
<name>A0A430FR41_9BIFI</name>
<evidence type="ECO:0000256" key="8">
    <source>
        <dbReference type="ARBA" id="ARBA00023065"/>
    </source>
</evidence>
<proteinExistence type="inferred from homology"/>
<evidence type="ECO:0000256" key="4">
    <source>
        <dbReference type="ARBA" id="ARBA00022547"/>
    </source>
</evidence>
<comment type="function">
    <text evidence="11 12">Key component of the proton channel; it plays a direct role in the translocation of protons across the membrane.</text>
</comment>
<dbReference type="EMBL" id="QXGK01000014">
    <property type="protein sequence ID" value="RSX55288.1"/>
    <property type="molecule type" value="Genomic_DNA"/>
</dbReference>
<gene>
    <name evidence="11" type="primary">atpB</name>
    <name evidence="13" type="ORF">D2E24_1423</name>
</gene>
<evidence type="ECO:0000256" key="12">
    <source>
        <dbReference type="RuleBase" id="RU000483"/>
    </source>
</evidence>
<keyword evidence="3 11" id="KW-0813">Transport</keyword>
<dbReference type="GO" id="GO:0045259">
    <property type="term" value="C:proton-transporting ATP synthase complex"/>
    <property type="evidence" value="ECO:0007669"/>
    <property type="project" value="UniProtKB-KW"/>
</dbReference>
<sequence length="270" mass="29779">MVGSFGVGMPLASESGPHLPSVEDFILPEILFQGTPFAMNRIILIRVIAAIVLMVVLGATASRAKLIPGRWQGVVEMGLDFVRNSVVYSVMGEERGKRYLPMITTLFFTIFVFNLCGVIPGANMAATATMVMPLVFALWVMVQYWIAAARSQGLGRYIRHEVFTPGIPWPVYILLSPIQLLELLVIRPASLTIRLFANMISGHLMLATCIGFLQYCLVDMADKMVGVPVGVLWFAGSLLMTLFEAFVAFLQAYVFAILATVYINLSYPED</sequence>
<dbReference type="PANTHER" id="PTHR11410:SF0">
    <property type="entry name" value="ATP SYNTHASE SUBUNIT A"/>
    <property type="match status" value="1"/>
</dbReference>
<organism evidence="13 14">
    <name type="scientific">Bifidobacterium samirii</name>
    <dbReference type="NCBI Taxonomy" id="2306974"/>
    <lineage>
        <taxon>Bacteria</taxon>
        <taxon>Bacillati</taxon>
        <taxon>Actinomycetota</taxon>
        <taxon>Actinomycetes</taxon>
        <taxon>Bifidobacteriales</taxon>
        <taxon>Bifidobacteriaceae</taxon>
        <taxon>Bifidobacterium</taxon>
    </lineage>
</organism>
<evidence type="ECO:0000256" key="10">
    <source>
        <dbReference type="ARBA" id="ARBA00023310"/>
    </source>
</evidence>
<comment type="similarity">
    <text evidence="2 11 12">Belongs to the ATPase A chain family.</text>
</comment>
<reference evidence="13 14" key="1">
    <citation type="submission" date="2018-09" db="EMBL/GenBank/DDBJ databases">
        <title>Characterization of the phylogenetic diversity of five novel species belonging to the genus Bifidobacterium.</title>
        <authorList>
            <person name="Lugli G.A."/>
            <person name="Duranti S."/>
            <person name="Milani C."/>
        </authorList>
    </citation>
    <scope>NUCLEOTIDE SEQUENCE [LARGE SCALE GENOMIC DNA]</scope>
    <source>
        <strain evidence="13 14">2033B</strain>
    </source>
</reference>
<feature type="transmembrane region" description="Helical" evidence="11">
    <location>
        <begin position="195"/>
        <end position="218"/>
    </location>
</feature>
<feature type="transmembrane region" description="Helical" evidence="11">
    <location>
        <begin position="128"/>
        <end position="148"/>
    </location>
</feature>
<evidence type="ECO:0000256" key="3">
    <source>
        <dbReference type="ARBA" id="ARBA00022448"/>
    </source>
</evidence>
<evidence type="ECO:0000256" key="11">
    <source>
        <dbReference type="HAMAP-Rule" id="MF_01393"/>
    </source>
</evidence>
<evidence type="ECO:0000256" key="2">
    <source>
        <dbReference type="ARBA" id="ARBA00006810"/>
    </source>
</evidence>
<keyword evidence="10 11" id="KW-0066">ATP synthesis</keyword>
<evidence type="ECO:0000256" key="1">
    <source>
        <dbReference type="ARBA" id="ARBA00004141"/>
    </source>
</evidence>
<evidence type="ECO:0000256" key="5">
    <source>
        <dbReference type="ARBA" id="ARBA00022692"/>
    </source>
</evidence>
<dbReference type="Proteomes" id="UP000287470">
    <property type="component" value="Unassembled WGS sequence"/>
</dbReference>
<dbReference type="PRINTS" id="PR00123">
    <property type="entry name" value="ATPASEA"/>
</dbReference>
<keyword evidence="14" id="KW-1185">Reference proteome</keyword>
<keyword evidence="8 11" id="KW-0406">Ion transport</keyword>